<comment type="caution">
    <text evidence="2">The sequence shown here is derived from an EMBL/GenBank/DDBJ whole genome shotgun (WGS) entry which is preliminary data.</text>
</comment>
<dbReference type="AlphaFoldDB" id="A0A2A5JRB2"/>
<dbReference type="CDD" id="cd01949">
    <property type="entry name" value="GGDEF"/>
    <property type="match status" value="1"/>
</dbReference>
<dbReference type="OrthoDB" id="766410at2"/>
<dbReference type="Pfam" id="PF00990">
    <property type="entry name" value="GGDEF"/>
    <property type="match status" value="1"/>
</dbReference>
<dbReference type="CDD" id="cd00130">
    <property type="entry name" value="PAS"/>
    <property type="match status" value="1"/>
</dbReference>
<dbReference type="PANTHER" id="PTHR46663:SF3">
    <property type="entry name" value="SLL0267 PROTEIN"/>
    <property type="match status" value="1"/>
</dbReference>
<evidence type="ECO:0000313" key="3">
    <source>
        <dbReference type="Proteomes" id="UP000228621"/>
    </source>
</evidence>
<dbReference type="SUPFAM" id="SSF55785">
    <property type="entry name" value="PYP-like sensor domain (PAS domain)"/>
    <property type="match status" value="1"/>
</dbReference>
<dbReference type="InterPro" id="IPR035965">
    <property type="entry name" value="PAS-like_dom_sf"/>
</dbReference>
<dbReference type="InterPro" id="IPR013656">
    <property type="entry name" value="PAS_4"/>
</dbReference>
<dbReference type="InterPro" id="IPR043128">
    <property type="entry name" value="Rev_trsase/Diguanyl_cyclase"/>
</dbReference>
<dbReference type="InterPro" id="IPR000160">
    <property type="entry name" value="GGDEF_dom"/>
</dbReference>
<dbReference type="InterPro" id="IPR000014">
    <property type="entry name" value="PAS"/>
</dbReference>
<dbReference type="SUPFAM" id="SSF55073">
    <property type="entry name" value="Nucleotide cyclase"/>
    <property type="match status" value="1"/>
</dbReference>
<dbReference type="Gene3D" id="3.30.70.270">
    <property type="match status" value="1"/>
</dbReference>
<name>A0A2A5JRB2_PSEO7</name>
<dbReference type="Proteomes" id="UP000228621">
    <property type="component" value="Unassembled WGS sequence"/>
</dbReference>
<gene>
    <name evidence="2" type="ORF">CEX98_09735</name>
</gene>
<dbReference type="EMBL" id="NKHF01000042">
    <property type="protein sequence ID" value="PCK31930.1"/>
    <property type="molecule type" value="Genomic_DNA"/>
</dbReference>
<evidence type="ECO:0000259" key="1">
    <source>
        <dbReference type="PROSITE" id="PS50887"/>
    </source>
</evidence>
<reference evidence="3" key="1">
    <citation type="journal article" date="2019" name="Genome Announc.">
        <title>Draft Genome Sequence of Pseudoalteromonas piscicida Strain 36Y ROTHPW, an Hypersaline Seawater Isolate from the South Coast of Sonora, Mexico.</title>
        <authorList>
            <person name="Sanchez-Diaz R."/>
            <person name="Molina-Garza Z.J."/>
            <person name="Cruz-Suarez L.E."/>
            <person name="Selvin J."/>
            <person name="Kiran G.S."/>
            <person name="Ibarra-Gamez J.C."/>
            <person name="Gomez-Gil B."/>
            <person name="Galaviz-Silva L."/>
        </authorList>
    </citation>
    <scope>NUCLEOTIDE SEQUENCE [LARGE SCALE GENOMIC DNA]</scope>
    <source>
        <strain evidence="3">36Y_RITHPW</strain>
    </source>
</reference>
<protein>
    <submittedName>
        <fullName evidence="2">Diguanylate cyclase</fullName>
    </submittedName>
</protein>
<evidence type="ECO:0000313" key="2">
    <source>
        <dbReference type="EMBL" id="PCK31930.1"/>
    </source>
</evidence>
<dbReference type="PROSITE" id="PS50887">
    <property type="entry name" value="GGDEF"/>
    <property type="match status" value="1"/>
</dbReference>
<dbReference type="RefSeq" id="WP_099641881.1">
    <property type="nucleotide sequence ID" value="NZ_NKHF01000042.1"/>
</dbReference>
<dbReference type="SMART" id="SM00267">
    <property type="entry name" value="GGDEF"/>
    <property type="match status" value="1"/>
</dbReference>
<keyword evidence="3" id="KW-1185">Reference proteome</keyword>
<dbReference type="Gene3D" id="3.30.450.20">
    <property type="entry name" value="PAS domain"/>
    <property type="match status" value="1"/>
</dbReference>
<sequence length="319" mass="36015">MLHGLMIPERRASYPASAVQPSYEELASTLSAMPDLMFELDEQGRHWDARILRPELLVAPAEQLIGHTVAEVMPEAAANTVMQALKDAKQNGYCHGCHIHLPTAIGERWFEISIARKVVNPDEPHELTRFIVLSRDINERKLEYLEAEKLAYHDQLTGLPNRHILHHGLMDKLFTQQQRGCYSAVLFLDLDDFKQVNDSYGHHTGDLLLKAVSLRLSASVRQDDAVIRWGGDEFIIIITHLSPKLQDAELQVATICQQIIDKIDKPYLLEEQKVSCKISIGACLFNNLDVGIETVVQCADAAMYQAKQSNHEKYAFHVS</sequence>
<dbReference type="Pfam" id="PF08448">
    <property type="entry name" value="PAS_4"/>
    <property type="match status" value="1"/>
</dbReference>
<proteinExistence type="predicted"/>
<organism evidence="2 3">
    <name type="scientific">Pseudoalteromonas piscicida</name>
    <dbReference type="NCBI Taxonomy" id="43662"/>
    <lineage>
        <taxon>Bacteria</taxon>
        <taxon>Pseudomonadati</taxon>
        <taxon>Pseudomonadota</taxon>
        <taxon>Gammaproteobacteria</taxon>
        <taxon>Alteromonadales</taxon>
        <taxon>Pseudoalteromonadaceae</taxon>
        <taxon>Pseudoalteromonas</taxon>
    </lineage>
</organism>
<accession>A0A2A5JRB2</accession>
<dbReference type="InterPro" id="IPR029787">
    <property type="entry name" value="Nucleotide_cyclase"/>
</dbReference>
<feature type="domain" description="GGDEF" evidence="1">
    <location>
        <begin position="181"/>
        <end position="319"/>
    </location>
</feature>
<dbReference type="NCBIfam" id="TIGR00254">
    <property type="entry name" value="GGDEF"/>
    <property type="match status" value="1"/>
</dbReference>
<dbReference type="PANTHER" id="PTHR46663">
    <property type="entry name" value="DIGUANYLATE CYCLASE DGCT-RELATED"/>
    <property type="match status" value="1"/>
</dbReference>
<dbReference type="InterPro" id="IPR052163">
    <property type="entry name" value="DGC-Regulatory_Protein"/>
</dbReference>